<dbReference type="AlphaFoldDB" id="A0A1B0AZ87"/>
<reference evidence="2" key="1">
    <citation type="submission" date="2015-01" db="EMBL/GenBank/DDBJ databases">
        <authorList>
            <person name="Aksoy S."/>
            <person name="Warren W."/>
            <person name="Wilson R.K."/>
        </authorList>
    </citation>
    <scope>NUCLEOTIDE SEQUENCE [LARGE SCALE GENOMIC DNA]</scope>
    <source>
        <strain evidence="2">IAEA</strain>
    </source>
</reference>
<keyword evidence="2" id="KW-1185">Reference proteome</keyword>
<evidence type="ECO:0000313" key="1">
    <source>
        <dbReference type="EnsemblMetazoa" id="GPPI013635-PA"/>
    </source>
</evidence>
<organism evidence="1 2">
    <name type="scientific">Glossina palpalis gambiensis</name>
    <dbReference type="NCBI Taxonomy" id="67801"/>
    <lineage>
        <taxon>Eukaryota</taxon>
        <taxon>Metazoa</taxon>
        <taxon>Ecdysozoa</taxon>
        <taxon>Arthropoda</taxon>
        <taxon>Hexapoda</taxon>
        <taxon>Insecta</taxon>
        <taxon>Pterygota</taxon>
        <taxon>Neoptera</taxon>
        <taxon>Endopterygota</taxon>
        <taxon>Diptera</taxon>
        <taxon>Brachycera</taxon>
        <taxon>Muscomorpha</taxon>
        <taxon>Hippoboscoidea</taxon>
        <taxon>Glossinidae</taxon>
        <taxon>Glossina</taxon>
    </lineage>
</organism>
<evidence type="ECO:0000313" key="2">
    <source>
        <dbReference type="Proteomes" id="UP000092460"/>
    </source>
</evidence>
<proteinExistence type="predicted"/>
<sequence length="123" mass="13681">MPEQAELAPLAGYKAVVSDCVIASHPGRQAPSQRASHPAMNIIDSNFLKKNINQQQFDAITFKGYHSLGPPPPDLAALHCCIAQEWSICVTFIIVNWSTLFRKHFPRSICPRVIKQEQGVRSV</sequence>
<name>A0A1B0AZ87_9MUSC</name>
<dbReference type="EnsemblMetazoa" id="GPPI013635-RA">
    <property type="protein sequence ID" value="GPPI013635-PA"/>
    <property type="gene ID" value="GPPI013635"/>
</dbReference>
<dbReference type="Proteomes" id="UP000092460">
    <property type="component" value="Unassembled WGS sequence"/>
</dbReference>
<accession>A0A1B0AZ87</accession>
<reference evidence="1" key="2">
    <citation type="submission" date="2020-05" db="UniProtKB">
        <authorList>
            <consortium name="EnsemblMetazoa"/>
        </authorList>
    </citation>
    <scope>IDENTIFICATION</scope>
    <source>
        <strain evidence="1">IAEA</strain>
    </source>
</reference>
<dbReference type="EMBL" id="JXJN01006212">
    <property type="status" value="NOT_ANNOTATED_CDS"/>
    <property type="molecule type" value="Genomic_DNA"/>
</dbReference>
<protein>
    <submittedName>
        <fullName evidence="1">Uncharacterized protein</fullName>
    </submittedName>
</protein>
<dbReference type="VEuPathDB" id="VectorBase:GPPI013635"/>